<organism evidence="2">
    <name type="scientific">Psilocybe cubensis</name>
    <name type="common">Psychedelic mushroom</name>
    <name type="synonym">Stropharia cubensis</name>
    <dbReference type="NCBI Taxonomy" id="181762"/>
    <lineage>
        <taxon>Eukaryota</taxon>
        <taxon>Fungi</taxon>
        <taxon>Dikarya</taxon>
        <taxon>Basidiomycota</taxon>
        <taxon>Agaricomycotina</taxon>
        <taxon>Agaricomycetes</taxon>
        <taxon>Agaricomycetidae</taxon>
        <taxon>Agaricales</taxon>
        <taxon>Agaricineae</taxon>
        <taxon>Strophariaceae</taxon>
        <taxon>Psilocybe</taxon>
    </lineage>
</organism>
<sequence>MPFTFSLKQIVVGGLLLFASAEAAVISSSHAQYTVVNNCPDAILVRNNDTNSTLAAGSSITKTLPINNAGTFVGSTPGFGAISGLIAGFQAPSTYYIAKLSRTPVFYGVSIAPSTVPATPNSEALCSKARCDNVDCADALPNLLQELSTLPFPDIHALGMMYLTRLSSAHLEILTTTIYKFQNVVG</sequence>
<proteinExistence type="predicted"/>
<comment type="caution">
    <text evidence="2">The sequence shown here is derived from an EMBL/GenBank/DDBJ whole genome shotgun (WGS) entry which is preliminary data.</text>
</comment>
<protein>
    <submittedName>
        <fullName evidence="2">Uncharacterized protein</fullName>
    </submittedName>
</protein>
<keyword evidence="1" id="KW-0732">Signal</keyword>
<reference evidence="2" key="1">
    <citation type="submission" date="2021-02" db="EMBL/GenBank/DDBJ databases">
        <title>Psilocybe cubensis genome.</title>
        <authorList>
            <person name="Mckernan K.J."/>
            <person name="Crawford S."/>
            <person name="Trippe A."/>
            <person name="Kane L.T."/>
            <person name="Mclaughlin S."/>
        </authorList>
    </citation>
    <scope>NUCLEOTIDE SEQUENCE [LARGE SCALE GENOMIC DNA]</scope>
    <source>
        <strain evidence="2">MGC-MH-2018</strain>
    </source>
</reference>
<dbReference type="AlphaFoldDB" id="A0A8H7YBR9"/>
<evidence type="ECO:0000256" key="1">
    <source>
        <dbReference type="SAM" id="SignalP"/>
    </source>
</evidence>
<evidence type="ECO:0000313" key="2">
    <source>
        <dbReference type="EMBL" id="KAG5174748.1"/>
    </source>
</evidence>
<feature type="chain" id="PRO_5034262536" evidence="1">
    <location>
        <begin position="24"/>
        <end position="186"/>
    </location>
</feature>
<feature type="signal peptide" evidence="1">
    <location>
        <begin position="1"/>
        <end position="23"/>
    </location>
</feature>
<name>A0A8H7YBR9_PSICU</name>
<gene>
    <name evidence="2" type="ORF">JR316_001414</name>
</gene>
<accession>A0A8H7YBR9</accession>
<dbReference type="EMBL" id="JAFIQS010000001">
    <property type="protein sequence ID" value="KAG5174748.1"/>
    <property type="molecule type" value="Genomic_DNA"/>
</dbReference>